<feature type="compositionally biased region" description="Basic and acidic residues" evidence="6">
    <location>
        <begin position="183"/>
        <end position="194"/>
    </location>
</feature>
<feature type="binding site" evidence="3">
    <location>
        <position position="110"/>
    </location>
    <ligand>
        <name>Zn(2+)</name>
        <dbReference type="ChEBI" id="CHEBI:29105"/>
        <label>1</label>
    </ligand>
</feature>
<dbReference type="PROSITE" id="PS01031">
    <property type="entry name" value="SHSP"/>
    <property type="match status" value="1"/>
</dbReference>
<evidence type="ECO:0000256" key="3">
    <source>
        <dbReference type="PIRSR" id="PIRSR036514-1"/>
    </source>
</evidence>
<dbReference type="SUPFAM" id="SSF49764">
    <property type="entry name" value="HSP20-like chaperones"/>
    <property type="match status" value="1"/>
</dbReference>
<dbReference type="InterPro" id="IPR002068">
    <property type="entry name" value="A-crystallin/Hsp20_dom"/>
</dbReference>
<dbReference type="InterPro" id="IPR055269">
    <property type="entry name" value="Alpha-crystallin/HSP_16"/>
</dbReference>
<feature type="domain" description="SHSP" evidence="7">
    <location>
        <begin position="62"/>
        <end position="171"/>
    </location>
</feature>
<sequence>MSLLSLLLDEVERNRRPFFGDLYDQNFALGLLHDDVLHPASTLLSVPLRSVPLRSGYVRPWRAMVAGDSGVSNIKYDPKGFKVSLDVQQFKPEELNVKVVDDYLVVEAKHEERSDEHGFVSRQFTRRYKLPKDIDSKALTSKLSSDGVLQLEAPKKTPSHSNTREIPIVHTNKPAVENASTGDQKKRAEKMEEN</sequence>
<dbReference type="AlphaFoldDB" id="A0ABD0Z2H5"/>
<comment type="caution">
    <text evidence="8">The sequence shown here is derived from an EMBL/GenBank/DDBJ whole genome shotgun (WGS) entry which is preliminary data.</text>
</comment>
<dbReference type="CDD" id="cd06526">
    <property type="entry name" value="metazoan_ACD"/>
    <property type="match status" value="1"/>
</dbReference>
<name>A0ABD0Z2H5_9HEMI</name>
<keyword evidence="3" id="KW-0862">Zinc</keyword>
<dbReference type="Proteomes" id="UP001558652">
    <property type="component" value="Unassembled WGS sequence"/>
</dbReference>
<evidence type="ECO:0000313" key="9">
    <source>
        <dbReference type="Proteomes" id="UP001558652"/>
    </source>
</evidence>
<keyword evidence="3" id="KW-0479">Metal-binding</keyword>
<dbReference type="InterPro" id="IPR008978">
    <property type="entry name" value="HSP20-like_chaperone"/>
</dbReference>
<evidence type="ECO:0000313" key="8">
    <source>
        <dbReference type="EMBL" id="KAL1138687.1"/>
    </source>
</evidence>
<evidence type="ECO:0000259" key="7">
    <source>
        <dbReference type="PROSITE" id="PS01031"/>
    </source>
</evidence>
<dbReference type="Gene3D" id="2.60.40.790">
    <property type="match status" value="1"/>
</dbReference>
<proteinExistence type="inferred from homology"/>
<dbReference type="PRINTS" id="PR00299">
    <property type="entry name" value="ACRYSTALLIN"/>
</dbReference>
<feature type="binding site" evidence="3">
    <location>
        <position position="117"/>
    </location>
    <ligand>
        <name>Zn(2+)</name>
        <dbReference type="ChEBI" id="CHEBI:29105"/>
        <label>1</label>
    </ligand>
</feature>
<evidence type="ECO:0000256" key="5">
    <source>
        <dbReference type="RuleBase" id="RU003616"/>
    </source>
</evidence>
<protein>
    <recommendedName>
        <fullName evidence="7">SHSP domain-containing protein</fullName>
    </recommendedName>
</protein>
<keyword evidence="1" id="KW-0346">Stress response</keyword>
<comment type="similarity">
    <text evidence="2 4 5">Belongs to the small heat shock protein (HSP20) family.</text>
</comment>
<organism evidence="8 9">
    <name type="scientific">Ranatra chinensis</name>
    <dbReference type="NCBI Taxonomy" id="642074"/>
    <lineage>
        <taxon>Eukaryota</taxon>
        <taxon>Metazoa</taxon>
        <taxon>Ecdysozoa</taxon>
        <taxon>Arthropoda</taxon>
        <taxon>Hexapoda</taxon>
        <taxon>Insecta</taxon>
        <taxon>Pterygota</taxon>
        <taxon>Neoptera</taxon>
        <taxon>Paraneoptera</taxon>
        <taxon>Hemiptera</taxon>
        <taxon>Heteroptera</taxon>
        <taxon>Panheteroptera</taxon>
        <taxon>Nepomorpha</taxon>
        <taxon>Nepidae</taxon>
        <taxon>Ranatrinae</taxon>
        <taxon>Ranatra</taxon>
    </lineage>
</organism>
<evidence type="ECO:0000256" key="2">
    <source>
        <dbReference type="PIRNR" id="PIRNR036514"/>
    </source>
</evidence>
<dbReference type="GO" id="GO:0009408">
    <property type="term" value="P:response to heat"/>
    <property type="evidence" value="ECO:0007669"/>
    <property type="project" value="UniProtKB-ARBA"/>
</dbReference>
<dbReference type="EMBL" id="JBFDAA010000003">
    <property type="protein sequence ID" value="KAL1138687.1"/>
    <property type="molecule type" value="Genomic_DNA"/>
</dbReference>
<dbReference type="PIRSF" id="PIRSF036514">
    <property type="entry name" value="Sm_HSP_B1"/>
    <property type="match status" value="1"/>
</dbReference>
<dbReference type="GO" id="GO:0005737">
    <property type="term" value="C:cytoplasm"/>
    <property type="evidence" value="ECO:0007669"/>
    <property type="project" value="UniProtKB-ARBA"/>
</dbReference>
<feature type="binding site" evidence="3">
    <location>
        <position position="160"/>
    </location>
    <ligand>
        <name>Zn(2+)</name>
        <dbReference type="ChEBI" id="CHEBI:29105"/>
        <label>1</label>
    </ligand>
</feature>
<dbReference type="InterPro" id="IPR001436">
    <property type="entry name" value="Alpha-crystallin/sHSP_animal"/>
</dbReference>
<feature type="region of interest" description="Disordered" evidence="6">
    <location>
        <begin position="149"/>
        <end position="194"/>
    </location>
</feature>
<reference evidence="8 9" key="1">
    <citation type="submission" date="2024-07" db="EMBL/GenBank/DDBJ databases">
        <title>Chromosome-level genome assembly of the water stick insect Ranatra chinensis (Heteroptera: Nepidae).</title>
        <authorList>
            <person name="Liu X."/>
        </authorList>
    </citation>
    <scope>NUCLEOTIDE SEQUENCE [LARGE SCALE GENOMIC DNA]</scope>
    <source>
        <strain evidence="8">Cailab_2021Rc</strain>
        <tissue evidence="8">Muscle</tissue>
    </source>
</reference>
<evidence type="ECO:0000256" key="1">
    <source>
        <dbReference type="ARBA" id="ARBA00023016"/>
    </source>
</evidence>
<keyword evidence="9" id="KW-1185">Reference proteome</keyword>
<dbReference type="PANTHER" id="PTHR45640">
    <property type="entry name" value="HEAT SHOCK PROTEIN HSP-12.2-RELATED"/>
    <property type="match status" value="1"/>
</dbReference>
<gene>
    <name evidence="8" type="ORF">AAG570_008749</name>
</gene>
<accession>A0ABD0Z2H5</accession>
<evidence type="ECO:0000256" key="4">
    <source>
        <dbReference type="PROSITE-ProRule" id="PRU00285"/>
    </source>
</evidence>
<evidence type="ECO:0000256" key="6">
    <source>
        <dbReference type="SAM" id="MobiDB-lite"/>
    </source>
</evidence>
<dbReference type="Pfam" id="PF00011">
    <property type="entry name" value="HSP20"/>
    <property type="match status" value="1"/>
</dbReference>
<dbReference type="PANTHER" id="PTHR45640:SF13">
    <property type="entry name" value="HEAT SHOCK PROTEIN 22-RELATED"/>
    <property type="match status" value="1"/>
</dbReference>
<feature type="binding site" evidence="3">
    <location>
        <position position="112"/>
    </location>
    <ligand>
        <name>Zn(2+)</name>
        <dbReference type="ChEBI" id="CHEBI:29105"/>
        <label>1</label>
    </ligand>
</feature>